<feature type="compositionally biased region" description="Pro residues" evidence="1">
    <location>
        <begin position="88"/>
        <end position="99"/>
    </location>
</feature>
<dbReference type="OrthoDB" id="8064674at2759"/>
<sequence length="471" mass="50862">MRITKESLSSLSKYSRNFRGVTSALSASKGGLGYPMKRKWAGGGPPPWDWPPHPPEPPLAAGGHNPGRHPTHRAATPLRPPLGHHPTGHPPHPPGPPRPLRNYAAYYGYHTTGPRYGTRPPDHHTTTGHNAPTTRHHAHYEPPGATPLGHLRAAATQPTGYRIPPQTGALLGPTPTTESTAPTTEPPQLRSHHHYGPQRYGPQRPLQPPTTEATTPTTEAPTTEATTPTTEATTPTTEATTPTTESTTEITTPSTEPTTETTTLITETTTEVTTPTPEAITEITTDATEVITEATTSTTESGTETANSETIPTAYNLRFHPFVNGPSVNRLMRSIRNDVRFVCVTVKTEENGEEITSRGCAVASDTDEQTCGNIGSTLECDVCDTDACNSATGLRLSFAALLVTIVAIYSQIVYFKPSVADVDTALVIMAVNCPRVLGKHEVTQIQISQSETNKEIIWMIRALNYGMWLYM</sequence>
<gene>
    <name evidence="2" type="ORF">EVAR_76670_1</name>
</gene>
<protein>
    <submittedName>
        <fullName evidence="2">Uncharacterized protein</fullName>
    </submittedName>
</protein>
<dbReference type="Proteomes" id="UP000299102">
    <property type="component" value="Unassembled WGS sequence"/>
</dbReference>
<reference evidence="2 3" key="1">
    <citation type="journal article" date="2019" name="Commun. Biol.">
        <title>The bagworm genome reveals a unique fibroin gene that provides high tensile strength.</title>
        <authorList>
            <person name="Kono N."/>
            <person name="Nakamura H."/>
            <person name="Ohtoshi R."/>
            <person name="Tomita M."/>
            <person name="Numata K."/>
            <person name="Arakawa K."/>
        </authorList>
    </citation>
    <scope>NUCLEOTIDE SEQUENCE [LARGE SCALE GENOMIC DNA]</scope>
</reference>
<dbReference type="AlphaFoldDB" id="A0A4C1YI26"/>
<feature type="compositionally biased region" description="Low complexity" evidence="1">
    <location>
        <begin position="173"/>
        <end position="187"/>
    </location>
</feature>
<evidence type="ECO:0000313" key="3">
    <source>
        <dbReference type="Proteomes" id="UP000299102"/>
    </source>
</evidence>
<feature type="compositionally biased region" description="Low complexity" evidence="1">
    <location>
        <begin position="209"/>
        <end position="262"/>
    </location>
</feature>
<accession>A0A4C1YI26</accession>
<feature type="compositionally biased region" description="Pro residues" evidence="1">
    <location>
        <begin position="44"/>
        <end position="58"/>
    </location>
</feature>
<name>A0A4C1YI26_EUMVA</name>
<dbReference type="STRING" id="151549.A0A4C1YI26"/>
<evidence type="ECO:0000313" key="2">
    <source>
        <dbReference type="EMBL" id="GBP73995.1"/>
    </source>
</evidence>
<feature type="region of interest" description="Disordered" evidence="1">
    <location>
        <begin position="25"/>
        <end position="146"/>
    </location>
</feature>
<evidence type="ECO:0000256" key="1">
    <source>
        <dbReference type="SAM" id="MobiDB-lite"/>
    </source>
</evidence>
<keyword evidence="3" id="KW-1185">Reference proteome</keyword>
<organism evidence="2 3">
    <name type="scientific">Eumeta variegata</name>
    <name type="common">Bagworm moth</name>
    <name type="synonym">Eumeta japonica</name>
    <dbReference type="NCBI Taxonomy" id="151549"/>
    <lineage>
        <taxon>Eukaryota</taxon>
        <taxon>Metazoa</taxon>
        <taxon>Ecdysozoa</taxon>
        <taxon>Arthropoda</taxon>
        <taxon>Hexapoda</taxon>
        <taxon>Insecta</taxon>
        <taxon>Pterygota</taxon>
        <taxon>Neoptera</taxon>
        <taxon>Endopterygota</taxon>
        <taxon>Lepidoptera</taxon>
        <taxon>Glossata</taxon>
        <taxon>Ditrysia</taxon>
        <taxon>Tineoidea</taxon>
        <taxon>Psychidae</taxon>
        <taxon>Oiketicinae</taxon>
        <taxon>Eumeta</taxon>
    </lineage>
</organism>
<proteinExistence type="predicted"/>
<dbReference type="EMBL" id="BGZK01001195">
    <property type="protein sequence ID" value="GBP73995.1"/>
    <property type="molecule type" value="Genomic_DNA"/>
</dbReference>
<feature type="region of interest" description="Disordered" evidence="1">
    <location>
        <begin position="158"/>
        <end position="262"/>
    </location>
</feature>
<comment type="caution">
    <text evidence="2">The sequence shown here is derived from an EMBL/GenBank/DDBJ whole genome shotgun (WGS) entry which is preliminary data.</text>
</comment>